<dbReference type="OMA" id="ATRKLMC"/>
<accession>A0A0N1IM83</accession>
<feature type="region of interest" description="Disordered" evidence="1">
    <location>
        <begin position="332"/>
        <end position="364"/>
    </location>
</feature>
<dbReference type="VEuPathDB" id="TriTrypDB:Lsey_0018_0250"/>
<comment type="caution">
    <text evidence="2">The sequence shown here is derived from an EMBL/GenBank/DDBJ whole genome shotgun (WGS) entry which is preliminary data.</text>
</comment>
<dbReference type="EMBL" id="LJSK01000018">
    <property type="protein sequence ID" value="KPI89695.1"/>
    <property type="molecule type" value="Genomic_DNA"/>
</dbReference>
<keyword evidence="3" id="KW-1185">Reference proteome</keyword>
<evidence type="ECO:0000313" key="2">
    <source>
        <dbReference type="EMBL" id="KPI89695.1"/>
    </source>
</evidence>
<feature type="compositionally biased region" description="Low complexity" evidence="1">
    <location>
        <begin position="410"/>
        <end position="444"/>
    </location>
</feature>
<reference evidence="2 3" key="1">
    <citation type="journal article" date="2015" name="PLoS Pathog.">
        <title>Leptomonas seymouri: Adaptations to the Dixenous Life Cycle Analyzed by Genome Sequencing, Transcriptome Profiling and Co-infection with Leishmania donovani.</title>
        <authorList>
            <person name="Kraeva N."/>
            <person name="Butenko A."/>
            <person name="Hlavacova J."/>
            <person name="Kostygov A."/>
            <person name="Myskova J."/>
            <person name="Grybchuk D."/>
            <person name="Lestinova T."/>
            <person name="Votypka J."/>
            <person name="Volf P."/>
            <person name="Opperdoes F."/>
            <person name="Flegontov P."/>
            <person name="Lukes J."/>
            <person name="Yurchenko V."/>
        </authorList>
    </citation>
    <scope>NUCLEOTIDE SEQUENCE [LARGE SCALE GENOMIC DNA]</scope>
    <source>
        <strain evidence="2 3">ATCC 30220</strain>
    </source>
</reference>
<organism evidence="2 3">
    <name type="scientific">Leptomonas seymouri</name>
    <dbReference type="NCBI Taxonomy" id="5684"/>
    <lineage>
        <taxon>Eukaryota</taxon>
        <taxon>Discoba</taxon>
        <taxon>Euglenozoa</taxon>
        <taxon>Kinetoplastea</taxon>
        <taxon>Metakinetoplastina</taxon>
        <taxon>Trypanosomatida</taxon>
        <taxon>Trypanosomatidae</taxon>
        <taxon>Leishmaniinae</taxon>
        <taxon>Leptomonas</taxon>
    </lineage>
</organism>
<name>A0A0N1IM83_LEPSE</name>
<dbReference type="OrthoDB" id="267037at2759"/>
<evidence type="ECO:0000313" key="3">
    <source>
        <dbReference type="Proteomes" id="UP000038009"/>
    </source>
</evidence>
<gene>
    <name evidence="2" type="ORF">ABL78_1188</name>
</gene>
<feature type="compositionally biased region" description="Low complexity" evidence="1">
    <location>
        <begin position="461"/>
        <end position="474"/>
    </location>
</feature>
<feature type="region of interest" description="Disordered" evidence="1">
    <location>
        <begin position="83"/>
        <end position="113"/>
    </location>
</feature>
<feature type="compositionally biased region" description="Basic and acidic residues" evidence="1">
    <location>
        <begin position="100"/>
        <end position="109"/>
    </location>
</feature>
<feature type="region of interest" description="Disordered" evidence="1">
    <location>
        <begin position="408"/>
        <end position="474"/>
    </location>
</feature>
<sequence>MLRRLSCARVVRTACTACSSPPPFPGAPSRYLTATLPLLSTAHRPFSSHSDNETKKNGTVTAKQDTATAAATAAQVFATNEKGKVSTTAAGSEDSVGSDAQEHPQREDAVPAALPSTSVSGIRTIGIKLSEDDELVRAFNNFSHSVNGCTQEEFLVGVKQAYASLAVVISALVEKAQQPPVGLTESSKIIAAAHEAVKLLDHEFKPETRVSAPATKPTVDAPDAASPHASGGAGTASPKAKLQDTLVQHVVSTIASIIPVSRHLAESIFKIWMLQKEKQVNLSSIASPADYVLDSKLVIFARLDKPRIYFNSDSIGAEVDVTLNNEYLRKLDPSTAGARPRPASANDDGSPTAADGVSSKAQANNADDDDIEEGMIHVLTDTAANAQRVKAEEHTFVVNKQTRTLTPAFSSANAKAEDAPAATAATTEPPSPSGKAASKGKSAPLSRVQVTCAKPSENSAEKATTADTASTASLASDSKAECGAAGGKEETAADPDACSVFIKVNGNALPPIPADARACALLSVDVVVPPERYAYNFEWFYKRIVGYENEYEHIAAARVFASNSPKPLGTFLDFVMRMLTGKSVEFMFSKSIGRMIGIPEDVSETPPATRKLMCMYMDASYRWVLADLVTLAPVIETKLPKA</sequence>
<dbReference type="AlphaFoldDB" id="A0A0N1IM83"/>
<protein>
    <submittedName>
        <fullName evidence="2">Uncharacterized protein</fullName>
    </submittedName>
</protein>
<proteinExistence type="predicted"/>
<evidence type="ECO:0000256" key="1">
    <source>
        <dbReference type="SAM" id="MobiDB-lite"/>
    </source>
</evidence>
<feature type="region of interest" description="Disordered" evidence="1">
    <location>
        <begin position="209"/>
        <end position="238"/>
    </location>
</feature>
<dbReference type="Proteomes" id="UP000038009">
    <property type="component" value="Unassembled WGS sequence"/>
</dbReference>